<evidence type="ECO:0000256" key="9">
    <source>
        <dbReference type="HAMAP-Rule" id="MF_00161"/>
    </source>
</evidence>
<dbReference type="PRINTS" id="PR00781">
    <property type="entry name" value="LIPOSIGPTASE"/>
</dbReference>
<dbReference type="PANTHER" id="PTHR33695:SF1">
    <property type="entry name" value="LIPOPROTEIN SIGNAL PEPTIDASE"/>
    <property type="match status" value="1"/>
</dbReference>
<evidence type="ECO:0000256" key="2">
    <source>
        <dbReference type="ARBA" id="ARBA00022475"/>
    </source>
</evidence>
<keyword evidence="4 9" id="KW-0812">Transmembrane</keyword>
<dbReference type="GO" id="GO:0005886">
    <property type="term" value="C:plasma membrane"/>
    <property type="evidence" value="ECO:0007669"/>
    <property type="project" value="UniProtKB-SubCell"/>
</dbReference>
<feature type="active site" evidence="9">
    <location>
        <position position="124"/>
    </location>
</feature>
<feature type="transmembrane region" description="Helical" evidence="9">
    <location>
        <begin position="95"/>
        <end position="113"/>
    </location>
</feature>
<keyword evidence="13" id="KW-1185">Reference proteome</keyword>
<accession>A0A7X0TS38</accession>
<protein>
    <recommendedName>
        <fullName evidence="9">Lipoprotein signal peptidase</fullName>
        <ecNumber evidence="9">3.4.23.36</ecNumber>
    </recommendedName>
    <alternativeName>
        <fullName evidence="9">Prolipoprotein signal peptidase</fullName>
    </alternativeName>
    <alternativeName>
        <fullName evidence="9">Signal peptidase II</fullName>
        <shortName evidence="9">SPase II</shortName>
    </alternativeName>
</protein>
<evidence type="ECO:0000256" key="3">
    <source>
        <dbReference type="ARBA" id="ARBA00022670"/>
    </source>
</evidence>
<reference evidence="12 13" key="1">
    <citation type="submission" date="2020-08" db="EMBL/GenBank/DDBJ databases">
        <title>Genomic Encyclopedia of Type Strains, Phase IV (KMG-IV): sequencing the most valuable type-strain genomes for metagenomic binning, comparative biology and taxonomic classification.</title>
        <authorList>
            <person name="Goeker M."/>
        </authorList>
    </citation>
    <scope>NUCLEOTIDE SEQUENCE [LARGE SCALE GENOMIC DNA]</scope>
    <source>
        <strain evidence="12 13">DSM 26287</strain>
    </source>
</reference>
<organism evidence="12 13">
    <name type="scientific">Thalassotalea piscium</name>
    <dbReference type="NCBI Taxonomy" id="1230533"/>
    <lineage>
        <taxon>Bacteria</taxon>
        <taxon>Pseudomonadati</taxon>
        <taxon>Pseudomonadota</taxon>
        <taxon>Gammaproteobacteria</taxon>
        <taxon>Alteromonadales</taxon>
        <taxon>Colwelliaceae</taxon>
        <taxon>Thalassotalea</taxon>
    </lineage>
</organism>
<dbReference type="EC" id="3.4.23.36" evidence="9"/>
<comment type="similarity">
    <text evidence="1 9 11">Belongs to the peptidase A8 family.</text>
</comment>
<comment type="pathway">
    <text evidence="9">Protein modification; lipoprotein biosynthesis (signal peptide cleavage).</text>
</comment>
<evidence type="ECO:0000313" key="12">
    <source>
        <dbReference type="EMBL" id="MBB6541694.1"/>
    </source>
</evidence>
<dbReference type="AlphaFoldDB" id="A0A7X0TS38"/>
<sequence>MKLYFKLLYLLFLTILVISLDQYTKFLAIEFLSEKDTHNYFYDVFRLSYAENSGAFLSLGSGLPKELRYLIFSGLVVVFLVGLAIHLISNLRSHPNYLAGLTFILSGGVSNLYDRLQYGGVVVDFMNLGIGTFRTGIFNVADIAIIIGVVIITFSVNIKSQTSTISPMKVN</sequence>
<dbReference type="HAMAP" id="MF_00161">
    <property type="entry name" value="LspA"/>
    <property type="match status" value="1"/>
</dbReference>
<comment type="caution">
    <text evidence="12">The sequence shown here is derived from an EMBL/GenBank/DDBJ whole genome shotgun (WGS) entry which is preliminary data.</text>
</comment>
<dbReference type="NCBIfam" id="TIGR00077">
    <property type="entry name" value="lspA"/>
    <property type="match status" value="1"/>
</dbReference>
<keyword evidence="7 9" id="KW-1133">Transmembrane helix</keyword>
<evidence type="ECO:0000256" key="10">
    <source>
        <dbReference type="RuleBase" id="RU000594"/>
    </source>
</evidence>
<dbReference type="GO" id="GO:0006508">
    <property type="term" value="P:proteolysis"/>
    <property type="evidence" value="ECO:0007669"/>
    <property type="project" value="UniProtKB-KW"/>
</dbReference>
<comment type="function">
    <text evidence="9 10">This protein specifically catalyzes the removal of signal peptides from prolipoproteins.</text>
</comment>
<keyword evidence="6 9" id="KW-0378">Hydrolase</keyword>
<name>A0A7X0TS38_9GAMM</name>
<keyword evidence="2 9" id="KW-1003">Cell membrane</keyword>
<gene>
    <name evidence="9" type="primary">lspA</name>
    <name evidence="12" type="ORF">HNQ55_000168</name>
</gene>
<evidence type="ECO:0000256" key="1">
    <source>
        <dbReference type="ARBA" id="ARBA00006139"/>
    </source>
</evidence>
<feature type="transmembrane region" description="Helical" evidence="9">
    <location>
        <begin position="133"/>
        <end position="158"/>
    </location>
</feature>
<dbReference type="PANTHER" id="PTHR33695">
    <property type="entry name" value="LIPOPROTEIN SIGNAL PEPTIDASE"/>
    <property type="match status" value="1"/>
</dbReference>
<comment type="subcellular location">
    <subcellularLocation>
        <location evidence="9">Cell membrane</location>
        <topology evidence="9">Multi-pass membrane protein</topology>
    </subcellularLocation>
</comment>
<keyword evidence="5 9" id="KW-0064">Aspartyl protease</keyword>
<keyword evidence="8 9" id="KW-0472">Membrane</keyword>
<dbReference type="PROSITE" id="PS00855">
    <property type="entry name" value="SPASE_II"/>
    <property type="match status" value="1"/>
</dbReference>
<dbReference type="Proteomes" id="UP000537141">
    <property type="component" value="Unassembled WGS sequence"/>
</dbReference>
<evidence type="ECO:0000256" key="5">
    <source>
        <dbReference type="ARBA" id="ARBA00022750"/>
    </source>
</evidence>
<evidence type="ECO:0000256" key="6">
    <source>
        <dbReference type="ARBA" id="ARBA00022801"/>
    </source>
</evidence>
<proteinExistence type="inferred from homology"/>
<evidence type="ECO:0000256" key="8">
    <source>
        <dbReference type="ARBA" id="ARBA00023136"/>
    </source>
</evidence>
<dbReference type="GO" id="GO:0004190">
    <property type="term" value="F:aspartic-type endopeptidase activity"/>
    <property type="evidence" value="ECO:0007669"/>
    <property type="project" value="UniProtKB-UniRule"/>
</dbReference>
<dbReference type="EMBL" id="JACHHU010000001">
    <property type="protein sequence ID" value="MBB6541694.1"/>
    <property type="molecule type" value="Genomic_DNA"/>
</dbReference>
<evidence type="ECO:0000256" key="4">
    <source>
        <dbReference type="ARBA" id="ARBA00022692"/>
    </source>
</evidence>
<dbReference type="RefSeq" id="WP_246454858.1">
    <property type="nucleotide sequence ID" value="NZ_AP027362.1"/>
</dbReference>
<evidence type="ECO:0000256" key="7">
    <source>
        <dbReference type="ARBA" id="ARBA00022989"/>
    </source>
</evidence>
<dbReference type="InterPro" id="IPR001872">
    <property type="entry name" value="Peptidase_A8"/>
</dbReference>
<dbReference type="UniPathway" id="UPA00665"/>
<feature type="active site" evidence="9">
    <location>
        <position position="142"/>
    </location>
</feature>
<keyword evidence="3 9" id="KW-0645">Protease</keyword>
<comment type="caution">
    <text evidence="9">Lacks conserved residue(s) required for the propagation of feature annotation.</text>
</comment>
<feature type="transmembrane region" description="Helical" evidence="9">
    <location>
        <begin position="67"/>
        <end position="88"/>
    </location>
</feature>
<evidence type="ECO:0000256" key="11">
    <source>
        <dbReference type="RuleBase" id="RU004181"/>
    </source>
</evidence>
<comment type="catalytic activity">
    <reaction evidence="9 10">
        <text>Release of signal peptides from bacterial membrane prolipoproteins. Hydrolyzes -Xaa-Yaa-Zaa-|-(S,diacylglyceryl)Cys-, in which Xaa is hydrophobic (preferably Leu), and Yaa (Ala or Ser) and Zaa (Gly or Ala) have small, neutral side chains.</text>
        <dbReference type="EC" id="3.4.23.36"/>
    </reaction>
</comment>
<dbReference type="Pfam" id="PF01252">
    <property type="entry name" value="Peptidase_A8"/>
    <property type="match status" value="1"/>
</dbReference>
<evidence type="ECO:0000313" key="13">
    <source>
        <dbReference type="Proteomes" id="UP000537141"/>
    </source>
</evidence>